<keyword evidence="4" id="KW-1185">Reference proteome</keyword>
<dbReference type="GO" id="GO:0006355">
    <property type="term" value="P:regulation of DNA-templated transcription"/>
    <property type="evidence" value="ECO:0007669"/>
    <property type="project" value="InterPro"/>
</dbReference>
<proteinExistence type="predicted"/>
<evidence type="ECO:0000313" key="4">
    <source>
        <dbReference type="Proteomes" id="UP000295530"/>
    </source>
</evidence>
<comment type="caution">
    <text evidence="3">The sequence shown here is derived from an EMBL/GenBank/DDBJ whole genome shotgun (WGS) entry which is preliminary data.</text>
</comment>
<sequence length="195" mass="22901">MSGQNCVQLEQVDLWLSDHYLQLGLQKALENIRFDDTGIRYVFLTEQYYADVLSHNYDLDKNRLILLTNGHDFNFLDSVPLHRLSARATLDDIRNFITSITWQKGEATTPSHRMLLTAREKKLIDLMKEGKKMTEVGMHMNVHIKTIYQIRQNLIKKMGCTGLIDFLRTLRSDVFSLWMQENQRYPASTRRNVLH</sequence>
<dbReference type="PRINTS" id="PR00038">
    <property type="entry name" value="HTHLUXR"/>
</dbReference>
<name>A0A4R6EED6_SCAGO</name>
<dbReference type="InterPro" id="IPR016032">
    <property type="entry name" value="Sig_transdc_resp-reg_C-effctor"/>
</dbReference>
<evidence type="ECO:0000256" key="1">
    <source>
        <dbReference type="ARBA" id="ARBA00023125"/>
    </source>
</evidence>
<dbReference type="AlphaFoldDB" id="A0A4R6EED6"/>
<dbReference type="OrthoDB" id="6575716at2"/>
<dbReference type="InterPro" id="IPR036388">
    <property type="entry name" value="WH-like_DNA-bd_sf"/>
</dbReference>
<dbReference type="GO" id="GO:0003677">
    <property type="term" value="F:DNA binding"/>
    <property type="evidence" value="ECO:0007669"/>
    <property type="project" value="UniProtKB-KW"/>
</dbReference>
<protein>
    <submittedName>
        <fullName evidence="3">Regulatory LuxR family protein</fullName>
    </submittedName>
</protein>
<dbReference type="Gene3D" id="1.10.10.10">
    <property type="entry name" value="Winged helix-like DNA-binding domain superfamily/Winged helix DNA-binding domain"/>
    <property type="match status" value="1"/>
</dbReference>
<dbReference type="Pfam" id="PF00196">
    <property type="entry name" value="GerE"/>
    <property type="match status" value="1"/>
</dbReference>
<feature type="domain" description="HTH luxR-type" evidence="2">
    <location>
        <begin position="113"/>
        <end position="170"/>
    </location>
</feature>
<accession>A0A4R6EED6</accession>
<dbReference type="Proteomes" id="UP000295530">
    <property type="component" value="Unassembled WGS sequence"/>
</dbReference>
<evidence type="ECO:0000259" key="2">
    <source>
        <dbReference type="SMART" id="SM00421"/>
    </source>
</evidence>
<dbReference type="SMART" id="SM00421">
    <property type="entry name" value="HTH_LUXR"/>
    <property type="match status" value="1"/>
</dbReference>
<reference evidence="3 4" key="1">
    <citation type="submission" date="2019-03" db="EMBL/GenBank/DDBJ databases">
        <title>Genomic analyses of the natural microbiome of Caenorhabditis elegans.</title>
        <authorList>
            <person name="Samuel B."/>
        </authorList>
    </citation>
    <scope>NUCLEOTIDE SEQUENCE [LARGE SCALE GENOMIC DNA]</scope>
    <source>
        <strain evidence="3 4">BIGb0156</strain>
    </source>
</reference>
<dbReference type="EMBL" id="SNVX01000010">
    <property type="protein sequence ID" value="TDN56612.1"/>
    <property type="molecule type" value="Genomic_DNA"/>
</dbReference>
<evidence type="ECO:0000313" key="3">
    <source>
        <dbReference type="EMBL" id="TDN56612.1"/>
    </source>
</evidence>
<dbReference type="SUPFAM" id="SSF46894">
    <property type="entry name" value="C-terminal effector domain of the bipartite response regulators"/>
    <property type="match status" value="1"/>
</dbReference>
<gene>
    <name evidence="3" type="ORF">EC847_110117</name>
</gene>
<organism evidence="3 4">
    <name type="scientific">Scandinavium goeteborgense</name>
    <dbReference type="NCBI Taxonomy" id="1851514"/>
    <lineage>
        <taxon>Bacteria</taxon>
        <taxon>Pseudomonadati</taxon>
        <taxon>Pseudomonadota</taxon>
        <taxon>Gammaproteobacteria</taxon>
        <taxon>Enterobacterales</taxon>
        <taxon>Enterobacteriaceae</taxon>
        <taxon>Scandinavium</taxon>
    </lineage>
</organism>
<dbReference type="InterPro" id="IPR000792">
    <property type="entry name" value="Tscrpt_reg_LuxR_C"/>
</dbReference>
<keyword evidence="1" id="KW-0238">DNA-binding</keyword>